<evidence type="ECO:0000256" key="4">
    <source>
        <dbReference type="ARBA" id="ARBA00022618"/>
    </source>
</evidence>
<evidence type="ECO:0000256" key="8">
    <source>
        <dbReference type="ARBA" id="ARBA00023212"/>
    </source>
</evidence>
<dbReference type="Pfam" id="PF25762">
    <property type="entry name" value="HAUS1"/>
    <property type="match status" value="1"/>
</dbReference>
<keyword evidence="7 10" id="KW-0175">Coiled coil</keyword>
<dbReference type="OMA" id="QAKDWAY"/>
<evidence type="ECO:0000313" key="11">
    <source>
        <dbReference type="EMBL" id="PNH26685.1"/>
    </source>
</evidence>
<accession>A0A2J8DMB0</accession>
<dbReference type="GO" id="GO:0005874">
    <property type="term" value="C:microtubule"/>
    <property type="evidence" value="ECO:0007669"/>
    <property type="project" value="UniProtKB-KW"/>
</dbReference>
<keyword evidence="8" id="KW-0206">Cytoskeleton</keyword>
<keyword evidence="5" id="KW-0493">Microtubule</keyword>
<evidence type="ECO:0000256" key="10">
    <source>
        <dbReference type="SAM" id="Coils"/>
    </source>
</evidence>
<evidence type="ECO:0000256" key="1">
    <source>
        <dbReference type="ARBA" id="ARBA00004186"/>
    </source>
</evidence>
<dbReference type="PANTHER" id="PTHR31570:SF1">
    <property type="entry name" value="HAUS AUGMIN-LIKE COMPLEX SUBUNIT 1"/>
    <property type="match status" value="1"/>
</dbReference>
<evidence type="ECO:0000256" key="6">
    <source>
        <dbReference type="ARBA" id="ARBA00022776"/>
    </source>
</evidence>
<name>A0A2J8DMB0_VERDA</name>
<dbReference type="OrthoDB" id="5372507at2759"/>
<dbReference type="Proteomes" id="UP000236305">
    <property type="component" value="Unassembled WGS sequence"/>
</dbReference>
<evidence type="ECO:0000256" key="3">
    <source>
        <dbReference type="ARBA" id="ARBA00022490"/>
    </source>
</evidence>
<sequence length="299" mass="33070">MAHIDHAAIFSPSVARIAASTAKDWSFVDTWLASKFPGRAAPSFERNPDTLRVLLSLASLNETADEERQLFARAEASALRELSQAADRGADHASIQSDLLEAIEEALPQDGRNALDALASLAVDLGNPQPTPHELGVTLVQLQAQAQETEERRARLKDLQSHVDAEKIAIADLLHDLQGWKFKPSAELPRQNVELQRKIKALSNKLPELEDRLKAIDTAPAAFHPTIDQIAREESAYTSLLNRKMDLDSQIAPFAGLPDDADAARDQLEALRSELQSLTRRRDAVFESLVERESPRKRS</sequence>
<dbReference type="GO" id="GO:0051301">
    <property type="term" value="P:cell division"/>
    <property type="evidence" value="ECO:0007669"/>
    <property type="project" value="UniProtKB-KW"/>
</dbReference>
<evidence type="ECO:0000256" key="7">
    <source>
        <dbReference type="ARBA" id="ARBA00023054"/>
    </source>
</evidence>
<keyword evidence="9" id="KW-0131">Cell cycle</keyword>
<comment type="similarity">
    <text evidence="2">Belongs to the HAUS1 family.</text>
</comment>
<evidence type="ECO:0000313" key="12">
    <source>
        <dbReference type="EMBL" id="RXG41222.1"/>
    </source>
</evidence>
<evidence type="ECO:0000313" key="13">
    <source>
        <dbReference type="Proteomes" id="UP000236305"/>
    </source>
</evidence>
<keyword evidence="6" id="KW-0498">Mitosis</keyword>
<feature type="coiled-coil region" evidence="10">
    <location>
        <begin position="192"/>
        <end position="219"/>
    </location>
</feature>
<comment type="subcellular location">
    <subcellularLocation>
        <location evidence="1">Cytoplasm</location>
        <location evidence="1">Cytoskeleton</location>
        <location evidence="1">Spindle</location>
    </subcellularLocation>
</comment>
<evidence type="ECO:0000313" key="14">
    <source>
        <dbReference type="Proteomes" id="UP000288725"/>
    </source>
</evidence>
<evidence type="ECO:0000256" key="9">
    <source>
        <dbReference type="ARBA" id="ARBA00023306"/>
    </source>
</evidence>
<dbReference type="GO" id="GO:0005819">
    <property type="term" value="C:spindle"/>
    <property type="evidence" value="ECO:0007669"/>
    <property type="project" value="UniProtKB-SubCell"/>
</dbReference>
<dbReference type="PANTHER" id="PTHR31570">
    <property type="entry name" value="HAUS AUGMIN-LIKE COMPLEX SUBUNIT 1"/>
    <property type="match status" value="1"/>
</dbReference>
<evidence type="ECO:0000256" key="2">
    <source>
        <dbReference type="ARBA" id="ARBA00005479"/>
    </source>
</evidence>
<dbReference type="InterPro" id="IPR026243">
    <property type="entry name" value="HAUS1"/>
</dbReference>
<protein>
    <submittedName>
        <fullName evidence="11">Uncharacterized protein</fullName>
    </submittedName>
</protein>
<dbReference type="EMBL" id="RSDZ01000267">
    <property type="protein sequence ID" value="RXG41222.1"/>
    <property type="molecule type" value="Genomic_DNA"/>
</dbReference>
<comment type="caution">
    <text evidence="11">The sequence shown here is derived from an EMBL/GenBank/DDBJ whole genome shotgun (WGS) entry which is preliminary data.</text>
</comment>
<organism evidence="11 13">
    <name type="scientific">Verticillium dahliae</name>
    <name type="common">Verticillium wilt</name>
    <dbReference type="NCBI Taxonomy" id="27337"/>
    <lineage>
        <taxon>Eukaryota</taxon>
        <taxon>Fungi</taxon>
        <taxon>Dikarya</taxon>
        <taxon>Ascomycota</taxon>
        <taxon>Pezizomycotina</taxon>
        <taxon>Sordariomycetes</taxon>
        <taxon>Hypocreomycetidae</taxon>
        <taxon>Glomerellales</taxon>
        <taxon>Plectosphaerellaceae</taxon>
        <taxon>Verticillium</taxon>
    </lineage>
</organism>
<dbReference type="GO" id="GO:0005829">
    <property type="term" value="C:cytosol"/>
    <property type="evidence" value="ECO:0007669"/>
    <property type="project" value="TreeGrafter"/>
</dbReference>
<evidence type="ECO:0000256" key="5">
    <source>
        <dbReference type="ARBA" id="ARBA00022701"/>
    </source>
</evidence>
<dbReference type="GO" id="GO:0070652">
    <property type="term" value="C:HAUS complex"/>
    <property type="evidence" value="ECO:0007669"/>
    <property type="project" value="InterPro"/>
</dbReference>
<keyword evidence="4" id="KW-0132">Cell division</keyword>
<dbReference type="EMBL" id="MPSH01000059">
    <property type="protein sequence ID" value="PNH26685.1"/>
    <property type="molecule type" value="Genomic_DNA"/>
</dbReference>
<reference evidence="11 13" key="1">
    <citation type="submission" date="2017-12" db="EMBL/GenBank/DDBJ databases">
        <title>Comparative genomics yields insights into virulence evolution of Verticillium dahliae.</title>
        <authorList>
            <person name="Fan R."/>
            <person name="Armitage A.D."/>
            <person name="Cascant-Lopez E."/>
            <person name="Sobczyk M."/>
            <person name="Cockerton H.M."/>
            <person name="Harrison R.J."/>
        </authorList>
    </citation>
    <scope>NUCLEOTIDE SEQUENCE [LARGE SCALE GENOMIC DNA]</scope>
    <source>
        <strain evidence="11 13">12008</strain>
    </source>
</reference>
<reference evidence="12 14" key="2">
    <citation type="submission" date="2018-12" db="EMBL/GenBank/DDBJ databases">
        <title>Genome of Verticillium dahliae isolate Getta Getta.</title>
        <authorList>
            <person name="Gardiner D.M."/>
        </authorList>
    </citation>
    <scope>NUCLEOTIDE SEQUENCE [LARGE SCALE GENOMIC DNA]</scope>
    <source>
        <strain evidence="12 14">Getta Getta</strain>
    </source>
</reference>
<feature type="coiled-coil region" evidence="10">
    <location>
        <begin position="261"/>
        <end position="288"/>
    </location>
</feature>
<dbReference type="Proteomes" id="UP000288725">
    <property type="component" value="Unassembled WGS sequence"/>
</dbReference>
<dbReference type="AlphaFoldDB" id="A0A2J8DMB0"/>
<proteinExistence type="inferred from homology"/>
<keyword evidence="3" id="KW-0963">Cytoplasm</keyword>
<dbReference type="GO" id="GO:0051225">
    <property type="term" value="P:spindle assembly"/>
    <property type="evidence" value="ECO:0007669"/>
    <property type="project" value="InterPro"/>
</dbReference>
<gene>
    <name evidence="11" type="ORF">BJF96_g10036</name>
    <name evidence="12" type="ORF">VDGE_09429</name>
</gene>